<sequence>MIKGIKMDNKSYSESPIKLQGNYQMKLDPISFATMCEPISPRFNYDSSIGESWWQDIIYLEFYLKHFDKWLQYKKYIEK</sequence>
<dbReference type="EMBL" id="MT141265">
    <property type="protein sequence ID" value="QJA57291.1"/>
    <property type="molecule type" value="Genomic_DNA"/>
</dbReference>
<organism evidence="1">
    <name type="scientific">viral metagenome</name>
    <dbReference type="NCBI Taxonomy" id="1070528"/>
    <lineage>
        <taxon>unclassified sequences</taxon>
        <taxon>metagenomes</taxon>
        <taxon>organismal metagenomes</taxon>
    </lineage>
</organism>
<evidence type="ECO:0000313" key="1">
    <source>
        <dbReference type="EMBL" id="QJA57291.1"/>
    </source>
</evidence>
<evidence type="ECO:0000313" key="2">
    <source>
        <dbReference type="EMBL" id="QJA80528.1"/>
    </source>
</evidence>
<name>A0A6M3IIU2_9ZZZZ</name>
<proteinExistence type="predicted"/>
<dbReference type="AlphaFoldDB" id="A0A6M3IIU2"/>
<accession>A0A6M3IIU2</accession>
<gene>
    <name evidence="2" type="ORF">MM415A00702_0027</name>
    <name evidence="1" type="ORF">MM415B01667_0017</name>
</gene>
<reference evidence="1" key="1">
    <citation type="submission" date="2020-03" db="EMBL/GenBank/DDBJ databases">
        <title>The deep terrestrial virosphere.</title>
        <authorList>
            <person name="Holmfeldt K."/>
            <person name="Nilsson E."/>
            <person name="Simone D."/>
            <person name="Lopez-Fernandez M."/>
            <person name="Wu X."/>
            <person name="de Brujin I."/>
            <person name="Lundin D."/>
            <person name="Andersson A."/>
            <person name="Bertilsson S."/>
            <person name="Dopson M."/>
        </authorList>
    </citation>
    <scope>NUCLEOTIDE SEQUENCE</scope>
    <source>
        <strain evidence="2">MM415A00702</strain>
        <strain evidence="1">MM415B01667</strain>
    </source>
</reference>
<dbReference type="EMBL" id="MT142425">
    <property type="protein sequence ID" value="QJA80528.1"/>
    <property type="molecule type" value="Genomic_DNA"/>
</dbReference>
<protein>
    <submittedName>
        <fullName evidence="1">Uncharacterized protein</fullName>
    </submittedName>
</protein>